<keyword evidence="1 3" id="KW-0853">WD repeat</keyword>
<dbReference type="PANTHER" id="PTHR19856:SF0">
    <property type="entry name" value="WD REPEAT-CONTAINING PROTEIN 1"/>
    <property type="match status" value="1"/>
</dbReference>
<evidence type="ECO:0000313" key="5">
    <source>
        <dbReference type="Proteomes" id="UP000183567"/>
    </source>
</evidence>
<feature type="repeat" description="WD" evidence="3">
    <location>
        <begin position="264"/>
        <end position="305"/>
    </location>
</feature>
<sequence>MSSKQIALYPCSPNTVRGTSTKLSASKDKVIYANGKTVIIRDLKVRICILRARAIADINLEHGFIDDFLWPRIQYDRRTFLAIRFLLRISRYYWHRCASTSAICDDNTADQEYDPSVKIWDTIGEDQSVKWEYKVLSGKVNDLAWDGESKRIVAVGDGREKFGHAFLVDSGSSSGQINGHSKVINAVSIRHQRPFRAATASDDNAIIFHQGVPFKYDKTIRTHTKYVQDVQFGPSGDHFASVGSDSKIFLYDGKTGETVAELTDSPHKGTIMSCSWSPDSKSFFTTSLDCTVKLWDIETRKSLQAWTVGTGVPNQQVGGAWSGSSDLVSLSMSGDLNVFDPRTAEGPTRILQAPQKAITAASLTSSSTFLAGSADGRVLSYDTDTTSPSHAVRLVGGTLHTSLVSGMATASSGKVFTTGYDDHIREIDGSAYTPASTPLLSQPKSVAVTSDETVFVAGISSVEAIRNNQRVFELKPSFAPSAVGAGGNVVAVGGEDKRVYVHTWNGNTLTEERVLPESEGTITALSVSSDGALIVQGNSAGKIALYNSQTGERIPTRWDWHTARISSLAFLPALSSPPTHVVSGSLDTNIYIWSLENISKRVFIKGASSGGVNCVLWLGEACVTDGKQTGRVLSAGTDACVRVWEVELLGK</sequence>
<dbReference type="GO" id="GO:0030864">
    <property type="term" value="C:cortical actin cytoskeleton"/>
    <property type="evidence" value="ECO:0007669"/>
    <property type="project" value="TreeGrafter"/>
</dbReference>
<dbReference type="InterPro" id="IPR001680">
    <property type="entry name" value="WD40_rpt"/>
</dbReference>
<comment type="caution">
    <text evidence="4">The sequence shown here is derived from an EMBL/GenBank/DDBJ whole genome shotgun (WGS) entry which is preliminary data.</text>
</comment>
<dbReference type="Gene3D" id="2.130.10.10">
    <property type="entry name" value="YVTN repeat-like/Quinoprotein amine dehydrogenase"/>
    <property type="match status" value="2"/>
</dbReference>
<name>A0A1J8PVP9_9AGAM</name>
<proteinExistence type="predicted"/>
<dbReference type="GO" id="GO:0051015">
    <property type="term" value="F:actin filament binding"/>
    <property type="evidence" value="ECO:0007669"/>
    <property type="project" value="TreeGrafter"/>
</dbReference>
<dbReference type="AlphaFoldDB" id="A0A1J8PVP9"/>
<dbReference type="EMBL" id="LVVM01004604">
    <property type="protein sequence ID" value="OJA12543.1"/>
    <property type="molecule type" value="Genomic_DNA"/>
</dbReference>
<feature type="repeat" description="WD" evidence="3">
    <location>
        <begin position="558"/>
        <end position="597"/>
    </location>
</feature>
<evidence type="ECO:0000256" key="3">
    <source>
        <dbReference type="PROSITE-ProRule" id="PRU00221"/>
    </source>
</evidence>
<dbReference type="SUPFAM" id="SSF50978">
    <property type="entry name" value="WD40 repeat-like"/>
    <property type="match status" value="2"/>
</dbReference>
<dbReference type="PANTHER" id="PTHR19856">
    <property type="entry name" value="WD-REPEATCONTAINING PROTEIN WDR1"/>
    <property type="match status" value="1"/>
</dbReference>
<evidence type="ECO:0000256" key="2">
    <source>
        <dbReference type="ARBA" id="ARBA00022737"/>
    </source>
</evidence>
<protein>
    <submittedName>
        <fullName evidence="4">Uncharacterized protein</fullName>
    </submittedName>
</protein>
<dbReference type="InterPro" id="IPR036322">
    <property type="entry name" value="WD40_repeat_dom_sf"/>
</dbReference>
<dbReference type="SMART" id="SM00320">
    <property type="entry name" value="WD40"/>
    <property type="match status" value="9"/>
</dbReference>
<reference evidence="4 5" key="1">
    <citation type="submission" date="2016-03" db="EMBL/GenBank/DDBJ databases">
        <title>Comparative genomics of the ectomycorrhizal sister species Rhizopogon vinicolor and Rhizopogon vesiculosus (Basidiomycota: Boletales) reveals a divergence of the mating type B locus.</title>
        <authorList>
            <person name="Mujic A.B."/>
            <person name="Kuo A."/>
            <person name="Tritt A."/>
            <person name="Lipzen A."/>
            <person name="Chen C."/>
            <person name="Johnson J."/>
            <person name="Sharma A."/>
            <person name="Barry K."/>
            <person name="Grigoriev I.V."/>
            <person name="Spatafora J.W."/>
        </authorList>
    </citation>
    <scope>NUCLEOTIDE SEQUENCE [LARGE SCALE GENOMIC DNA]</scope>
    <source>
        <strain evidence="4 5">AM-OR11-056</strain>
    </source>
</reference>
<keyword evidence="5" id="KW-1185">Reference proteome</keyword>
<dbReference type="PROSITE" id="PS50294">
    <property type="entry name" value="WD_REPEATS_REGION"/>
    <property type="match status" value="1"/>
</dbReference>
<dbReference type="Pfam" id="PF00400">
    <property type="entry name" value="WD40"/>
    <property type="match status" value="3"/>
</dbReference>
<organism evidence="4 5">
    <name type="scientific">Rhizopogon vesiculosus</name>
    <dbReference type="NCBI Taxonomy" id="180088"/>
    <lineage>
        <taxon>Eukaryota</taxon>
        <taxon>Fungi</taxon>
        <taxon>Dikarya</taxon>
        <taxon>Basidiomycota</taxon>
        <taxon>Agaricomycotina</taxon>
        <taxon>Agaricomycetes</taxon>
        <taxon>Agaricomycetidae</taxon>
        <taxon>Boletales</taxon>
        <taxon>Suillineae</taxon>
        <taxon>Rhizopogonaceae</taxon>
        <taxon>Rhizopogon</taxon>
    </lineage>
</organism>
<dbReference type="STRING" id="180088.A0A1J8PVP9"/>
<evidence type="ECO:0000256" key="1">
    <source>
        <dbReference type="ARBA" id="ARBA00022574"/>
    </source>
</evidence>
<feature type="repeat" description="WD" evidence="3">
    <location>
        <begin position="220"/>
        <end position="261"/>
    </location>
</feature>
<dbReference type="Proteomes" id="UP000183567">
    <property type="component" value="Unassembled WGS sequence"/>
</dbReference>
<dbReference type="GO" id="GO:0030042">
    <property type="term" value="P:actin filament depolymerization"/>
    <property type="evidence" value="ECO:0007669"/>
    <property type="project" value="TreeGrafter"/>
</dbReference>
<dbReference type="PROSITE" id="PS50082">
    <property type="entry name" value="WD_REPEATS_2"/>
    <property type="match status" value="3"/>
</dbReference>
<keyword evidence="2" id="KW-0677">Repeat</keyword>
<dbReference type="OrthoDB" id="2306at2759"/>
<evidence type="ECO:0000313" key="4">
    <source>
        <dbReference type="EMBL" id="OJA12543.1"/>
    </source>
</evidence>
<dbReference type="InterPro" id="IPR015943">
    <property type="entry name" value="WD40/YVTN_repeat-like_dom_sf"/>
</dbReference>
<accession>A0A1J8PVP9</accession>
<gene>
    <name evidence="4" type="ORF">AZE42_07181</name>
</gene>